<dbReference type="Pfam" id="PF21686">
    <property type="entry name" value="LigD_Prim-Pol"/>
    <property type="match status" value="1"/>
</dbReference>
<organism evidence="2 3">
    <name type="scientific">Propioniciclava flava</name>
    <dbReference type="NCBI Taxonomy" id="2072026"/>
    <lineage>
        <taxon>Bacteria</taxon>
        <taxon>Bacillati</taxon>
        <taxon>Actinomycetota</taxon>
        <taxon>Actinomycetes</taxon>
        <taxon>Propionibacteriales</taxon>
        <taxon>Propionibacteriaceae</taxon>
        <taxon>Propioniciclava</taxon>
    </lineage>
</organism>
<comment type="caution">
    <text evidence="2">The sequence shown here is derived from an EMBL/GenBank/DDBJ whole genome shotgun (WGS) entry which is preliminary data.</text>
</comment>
<dbReference type="InterPro" id="IPR014145">
    <property type="entry name" value="LigD_pol_dom"/>
</dbReference>
<dbReference type="EMBL" id="PPCV01000001">
    <property type="protein sequence ID" value="RXW33259.1"/>
    <property type="molecule type" value="Genomic_DNA"/>
</dbReference>
<reference evidence="2 3" key="1">
    <citation type="submission" date="2018-01" db="EMBL/GenBank/DDBJ databases">
        <title>Lactibacter flavus gen. nov., sp. nov., a novel bacterium of the family Propionibacteriaceae isolated from raw milk and dairy products.</title>
        <authorList>
            <person name="Wenning M."/>
            <person name="Breitenwieser F."/>
            <person name="Huptas C."/>
            <person name="von Neubeck M."/>
            <person name="Busse H.-J."/>
            <person name="Scherer S."/>
        </authorList>
    </citation>
    <scope>NUCLEOTIDE SEQUENCE [LARGE SCALE GENOMIC DNA]</scope>
    <source>
        <strain evidence="2 3">VG341</strain>
    </source>
</reference>
<dbReference type="RefSeq" id="WP_129457225.1">
    <property type="nucleotide sequence ID" value="NZ_PPCV01000001.1"/>
</dbReference>
<dbReference type="Gene3D" id="3.90.920.10">
    <property type="entry name" value="DNA primase, PRIM domain"/>
    <property type="match status" value="1"/>
</dbReference>
<name>A0A4Q2EIS6_9ACTN</name>
<sequence>MADVTADVAGRTLRLTNLDKVLYPCGFTKGEVIEYYRAIASVMLPHLSGRPVTRVRFPHGTTGPSFFEKNVPAAAPAWLQRQVVDGTDGAVIYPLINDVPTLVYMANLAALELHTPQWRTPDEGAPVRLSPQVLIDQVVMDLDPGADVTMPLIALAALLVAGEFAEAGLRAYPKTSGRKGIQVYAPVAPTPAGSALTYITSVAGTLMTRHPELFVTTVSKEARAGKILLDINQNLPGRTTVSVYSLRAGATPTVSTPLTWDEVEAARVGAPLTFTAPDVLERVHRDGDLFAAVLTDQRPSLPAP</sequence>
<gene>
    <name evidence="2" type="ORF">C1706_00360</name>
</gene>
<dbReference type="CDD" id="cd04861">
    <property type="entry name" value="LigD_Pol_like"/>
    <property type="match status" value="1"/>
</dbReference>
<feature type="domain" description="DNA ligase D polymerase" evidence="1">
    <location>
        <begin position="28"/>
        <end position="290"/>
    </location>
</feature>
<evidence type="ECO:0000313" key="2">
    <source>
        <dbReference type="EMBL" id="RXW33259.1"/>
    </source>
</evidence>
<evidence type="ECO:0000259" key="1">
    <source>
        <dbReference type="Pfam" id="PF21686"/>
    </source>
</evidence>
<dbReference type="AlphaFoldDB" id="A0A4Q2EIS6"/>
<evidence type="ECO:0000313" key="3">
    <source>
        <dbReference type="Proteomes" id="UP000290624"/>
    </source>
</evidence>
<keyword evidence="2" id="KW-0436">Ligase</keyword>
<protein>
    <submittedName>
        <fullName evidence="2">ATP-dependent DNA ligase</fullName>
    </submittedName>
</protein>
<dbReference type="Proteomes" id="UP000290624">
    <property type="component" value="Unassembled WGS sequence"/>
</dbReference>
<dbReference type="GO" id="GO:0016874">
    <property type="term" value="F:ligase activity"/>
    <property type="evidence" value="ECO:0007669"/>
    <property type="project" value="UniProtKB-KW"/>
</dbReference>
<proteinExistence type="predicted"/>
<dbReference type="PANTHER" id="PTHR42705:SF2">
    <property type="entry name" value="BIFUNCTIONAL NON-HOMOLOGOUS END JOINING PROTEIN LIGD"/>
    <property type="match status" value="1"/>
</dbReference>
<keyword evidence="3" id="KW-1185">Reference proteome</keyword>
<dbReference type="InterPro" id="IPR052171">
    <property type="entry name" value="NHEJ_LigD"/>
</dbReference>
<accession>A0A4Q2EIS6</accession>
<dbReference type="PANTHER" id="PTHR42705">
    <property type="entry name" value="BIFUNCTIONAL NON-HOMOLOGOUS END JOINING PROTEIN LIGD"/>
    <property type="match status" value="1"/>
</dbReference>
<dbReference type="NCBIfam" id="TIGR02778">
    <property type="entry name" value="ligD_pol"/>
    <property type="match status" value="1"/>
</dbReference>
<dbReference type="OrthoDB" id="9802472at2"/>